<gene>
    <name evidence="6" type="ORF">GUJ93_ZPchr0011g28298</name>
</gene>
<evidence type="ECO:0000313" key="7">
    <source>
        <dbReference type="Proteomes" id="UP000729402"/>
    </source>
</evidence>
<comment type="caution">
    <text evidence="6">The sequence shown here is derived from an EMBL/GenBank/DDBJ whole genome shotgun (WGS) entry which is preliminary data.</text>
</comment>
<reference evidence="6" key="2">
    <citation type="submission" date="2021-02" db="EMBL/GenBank/DDBJ databases">
        <authorList>
            <person name="Kimball J.A."/>
            <person name="Haas M.W."/>
            <person name="Macchietto M."/>
            <person name="Kono T."/>
            <person name="Duquette J."/>
            <person name="Shao M."/>
        </authorList>
    </citation>
    <scope>NUCLEOTIDE SEQUENCE</scope>
    <source>
        <tissue evidence="6">Fresh leaf tissue</tissue>
    </source>
</reference>
<reference evidence="6" key="1">
    <citation type="journal article" date="2021" name="bioRxiv">
        <title>Whole Genome Assembly and Annotation of Northern Wild Rice, Zizania palustris L., Supports a Whole Genome Duplication in the Zizania Genus.</title>
        <authorList>
            <person name="Haas M."/>
            <person name="Kono T."/>
            <person name="Macchietto M."/>
            <person name="Millas R."/>
            <person name="McGilp L."/>
            <person name="Shao M."/>
            <person name="Duquette J."/>
            <person name="Hirsch C.N."/>
            <person name="Kimball J."/>
        </authorList>
    </citation>
    <scope>NUCLEOTIDE SEQUENCE</scope>
    <source>
        <tissue evidence="6">Fresh leaf tissue</tissue>
    </source>
</reference>
<dbReference type="EMBL" id="JAAALK010000081">
    <property type="protein sequence ID" value="KAG8090044.1"/>
    <property type="molecule type" value="Genomic_DNA"/>
</dbReference>
<evidence type="ECO:0000256" key="2">
    <source>
        <dbReference type="ARBA" id="ARBA00022845"/>
    </source>
</evidence>
<dbReference type="InterPro" id="IPR001313">
    <property type="entry name" value="Pumilio_RNA-bd_rpt"/>
</dbReference>
<evidence type="ECO:0000256" key="3">
    <source>
        <dbReference type="ARBA" id="ARBA00058490"/>
    </source>
</evidence>
<dbReference type="Proteomes" id="UP000729402">
    <property type="component" value="Unassembled WGS sequence"/>
</dbReference>
<organism evidence="6 7">
    <name type="scientific">Zizania palustris</name>
    <name type="common">Northern wild rice</name>
    <dbReference type="NCBI Taxonomy" id="103762"/>
    <lineage>
        <taxon>Eukaryota</taxon>
        <taxon>Viridiplantae</taxon>
        <taxon>Streptophyta</taxon>
        <taxon>Embryophyta</taxon>
        <taxon>Tracheophyta</taxon>
        <taxon>Spermatophyta</taxon>
        <taxon>Magnoliopsida</taxon>
        <taxon>Liliopsida</taxon>
        <taxon>Poales</taxon>
        <taxon>Poaceae</taxon>
        <taxon>BOP clade</taxon>
        <taxon>Oryzoideae</taxon>
        <taxon>Oryzeae</taxon>
        <taxon>Zizaniinae</taxon>
        <taxon>Zizania</taxon>
    </lineage>
</organism>
<dbReference type="CDD" id="cd07920">
    <property type="entry name" value="Pumilio"/>
    <property type="match status" value="1"/>
</dbReference>
<dbReference type="AlphaFoldDB" id="A0A8J6BMI6"/>
<dbReference type="OrthoDB" id="668540at2759"/>
<comment type="function">
    <text evidence="3">Sequence-specific RNA-binding protein that regulates translation and mRNA stability by binding the 3'-UTR of target mRNAs.</text>
</comment>
<feature type="repeat" description="Pumilio" evidence="4">
    <location>
        <begin position="628"/>
        <end position="665"/>
    </location>
</feature>
<keyword evidence="7" id="KW-1185">Reference proteome</keyword>
<feature type="repeat" description="Pumilio" evidence="4">
    <location>
        <begin position="592"/>
        <end position="627"/>
    </location>
</feature>
<feature type="repeat" description="Pumilio" evidence="4">
    <location>
        <begin position="444"/>
        <end position="483"/>
    </location>
</feature>
<evidence type="ECO:0000256" key="1">
    <source>
        <dbReference type="ARBA" id="ARBA00022737"/>
    </source>
</evidence>
<dbReference type="PROSITE" id="PS50303">
    <property type="entry name" value="PUM_HD"/>
    <property type="match status" value="1"/>
</dbReference>
<dbReference type="GO" id="GO:0003729">
    <property type="term" value="F:mRNA binding"/>
    <property type="evidence" value="ECO:0007669"/>
    <property type="project" value="TreeGrafter"/>
</dbReference>
<protein>
    <recommendedName>
        <fullName evidence="5">PUM-HD domain-containing protein</fullName>
    </recommendedName>
</protein>
<feature type="repeat" description="Pumilio" evidence="4">
    <location>
        <begin position="408"/>
        <end position="443"/>
    </location>
</feature>
<proteinExistence type="predicted"/>
<feature type="repeat" description="Pumilio" evidence="4">
    <location>
        <begin position="520"/>
        <end position="556"/>
    </location>
</feature>
<dbReference type="InterPro" id="IPR033133">
    <property type="entry name" value="PUM-HD"/>
</dbReference>
<dbReference type="EMBL" id="JAAALK010000081">
    <property type="protein sequence ID" value="KAG8090043.1"/>
    <property type="molecule type" value="Genomic_DNA"/>
</dbReference>
<dbReference type="PROSITE" id="PS50302">
    <property type="entry name" value="PUM"/>
    <property type="match status" value="6"/>
</dbReference>
<keyword evidence="1" id="KW-0677">Repeat</keyword>
<feature type="repeat" description="Pumilio" evidence="4">
    <location>
        <begin position="372"/>
        <end position="407"/>
    </location>
</feature>
<dbReference type="Pfam" id="PF00806">
    <property type="entry name" value="PUF"/>
    <property type="match status" value="7"/>
</dbReference>
<accession>A0A8J6BMI6</accession>
<dbReference type="GO" id="GO:0005737">
    <property type="term" value="C:cytoplasm"/>
    <property type="evidence" value="ECO:0007669"/>
    <property type="project" value="TreeGrafter"/>
</dbReference>
<evidence type="ECO:0000256" key="4">
    <source>
        <dbReference type="PROSITE-ProRule" id="PRU00317"/>
    </source>
</evidence>
<keyword evidence="2" id="KW-0810">Translation regulation</keyword>
<feature type="domain" description="PUM-HD" evidence="5">
    <location>
        <begin position="347"/>
        <end position="691"/>
    </location>
</feature>
<dbReference type="SMART" id="SM00025">
    <property type="entry name" value="Pumilio"/>
    <property type="match status" value="7"/>
</dbReference>
<evidence type="ECO:0000259" key="5">
    <source>
        <dbReference type="PROSITE" id="PS50303"/>
    </source>
</evidence>
<dbReference type="GO" id="GO:0006417">
    <property type="term" value="P:regulation of translation"/>
    <property type="evidence" value="ECO:0007669"/>
    <property type="project" value="UniProtKB-KW"/>
</dbReference>
<dbReference type="InterPro" id="IPR033712">
    <property type="entry name" value="Pumilio_RNA-bd"/>
</dbReference>
<sequence>MEESQGSQGYFQFGDFVGKIPRSASRSAADMELHNMASSSEARTSPLNTRMPFAMYETSRFGSNLGAVSLPPSDGLPDEQSLASAFDRALGFRNLTNSCPTNPCNAVPANGHYPSGPMNAASPQSCDPQLVQVGPMQTDGLTVGYQEQAPLHFGYPPRNFGMNNMGGVASTSYKPFYMDMYAPYQQAASNIMLQHDMNSQNYSVVPPHYVYPQMQCAAGSNVRSNQLDAVCAHARSRLSYLGTSNVHQLGLYGAAFQNGNSQWDNYFMDSFPGTQYTDSSYDYSDLHYLRQAEKMLMKPDGVNSARTRKLSPPINGWTGMDRRINGYGHNHLDVQRNEVLHLNRLNSQFLSLQSEYDLAMKTPELNYSSVDEVVGRIFMLAKDENGSHFLQKVVTEGTQEEIEKVLAETIDHIAELMVDKSGNYLVQKLLEEGSDDQRLRIISEITRIPGELATVACNIHGTRVVQKVIEIINAPDQVSKVVSALSPGAMRLLMDTNGHHLVLRCLQQPLPEYKTFLFDAAKLRFLKLSKDQRGCCIIQKIIEYANGDQKYNLLYNITSNALSISEDEFGNYVIQFIADLGVQWAMAKILNELHGHFGYLSVTLGGSHVVEKCLKIAPQLDRERIIKELMNDPNLLHIMLHPYGNYVIQTALKVCKGELHTAFVEAIKPHAPALQNNMYGKKVLSRTYLKNKQYRFSIF</sequence>
<evidence type="ECO:0000313" key="6">
    <source>
        <dbReference type="EMBL" id="KAG8090044.1"/>
    </source>
</evidence>
<dbReference type="PANTHER" id="PTHR12537">
    <property type="entry name" value="RNA BINDING PROTEIN PUMILIO-RELATED"/>
    <property type="match status" value="1"/>
</dbReference>
<name>A0A8J6BMI6_ZIZPA</name>
<dbReference type="FunFam" id="1.25.10.10:FF:000237">
    <property type="entry name" value="Pumilio homolog 9"/>
    <property type="match status" value="1"/>
</dbReference>
<dbReference type="PANTHER" id="PTHR12537:SF147">
    <property type="entry name" value="PUMILIO HOMOLOG 12"/>
    <property type="match status" value="1"/>
</dbReference>